<reference evidence="1 2" key="1">
    <citation type="submission" date="2024-04" db="EMBL/GenBank/DDBJ databases">
        <title>Phyllosticta paracitricarpa is synonymous to the EU quarantine fungus P. citricarpa based on phylogenomic analyses.</title>
        <authorList>
            <consortium name="Lawrence Berkeley National Laboratory"/>
            <person name="Van ingen-buijs V.A."/>
            <person name="Van westerhoven A.C."/>
            <person name="Haridas S."/>
            <person name="Skiadas P."/>
            <person name="Martin F."/>
            <person name="Groenewald J.Z."/>
            <person name="Crous P.W."/>
            <person name="Seidl M.F."/>
        </authorList>
    </citation>
    <scope>NUCLEOTIDE SEQUENCE [LARGE SCALE GENOMIC DNA]</scope>
    <source>
        <strain evidence="1 2">CBS 141358</strain>
    </source>
</reference>
<dbReference type="EMBL" id="JBBPBF010000031">
    <property type="protein sequence ID" value="KAK7608165.1"/>
    <property type="molecule type" value="Genomic_DNA"/>
</dbReference>
<gene>
    <name evidence="1" type="ORF">JOL62DRAFT_582537</name>
</gene>
<dbReference type="Proteomes" id="UP001367316">
    <property type="component" value="Unassembled WGS sequence"/>
</dbReference>
<sequence length="217" mass="23196">MPPLPPLPFSSTLRASTSTKSFQIRRLLSSSSTSHAPALGLGLGLGPGPGVLFNTTTSASFSPRAATATVTSSPSGPLGTSFRRFSSSTQRAAESETTMASAAAQEQQPKCEWVVILPDKPGVLEKRVSVRDSHLAAIPTAYPSDFWLVAGALLKRAPHDPRNEAGAPLPMQGSAAVVWASSEEEVRRLLSGDVYAREGVWDMERLQCWAFKSAFRR</sequence>
<name>A0ABR1MZ03_9PEZI</name>
<keyword evidence="2" id="KW-1185">Reference proteome</keyword>
<dbReference type="Gene3D" id="3.30.70.1060">
    <property type="entry name" value="Dimeric alpha+beta barrel"/>
    <property type="match status" value="1"/>
</dbReference>
<evidence type="ECO:0008006" key="3">
    <source>
        <dbReference type="Google" id="ProtNLM"/>
    </source>
</evidence>
<dbReference type="SUPFAM" id="SSF54909">
    <property type="entry name" value="Dimeric alpha+beta barrel"/>
    <property type="match status" value="1"/>
</dbReference>
<evidence type="ECO:0000313" key="1">
    <source>
        <dbReference type="EMBL" id="KAK7608165.1"/>
    </source>
</evidence>
<proteinExistence type="predicted"/>
<dbReference type="PANTHER" id="PTHR33606:SF3">
    <property type="entry name" value="PROTEIN YCII"/>
    <property type="match status" value="1"/>
</dbReference>
<evidence type="ECO:0000313" key="2">
    <source>
        <dbReference type="Proteomes" id="UP001367316"/>
    </source>
</evidence>
<comment type="caution">
    <text evidence="1">The sequence shown here is derived from an EMBL/GenBank/DDBJ whole genome shotgun (WGS) entry which is preliminary data.</text>
</comment>
<dbReference type="PANTHER" id="PTHR33606">
    <property type="entry name" value="PROTEIN YCII"/>
    <property type="match status" value="1"/>
</dbReference>
<dbReference type="InterPro" id="IPR011008">
    <property type="entry name" value="Dimeric_a/b-barrel"/>
</dbReference>
<organism evidence="1 2">
    <name type="scientific">Phyllosticta paracitricarpa</name>
    <dbReference type="NCBI Taxonomy" id="2016321"/>
    <lineage>
        <taxon>Eukaryota</taxon>
        <taxon>Fungi</taxon>
        <taxon>Dikarya</taxon>
        <taxon>Ascomycota</taxon>
        <taxon>Pezizomycotina</taxon>
        <taxon>Dothideomycetes</taxon>
        <taxon>Dothideomycetes incertae sedis</taxon>
        <taxon>Botryosphaeriales</taxon>
        <taxon>Phyllostictaceae</taxon>
        <taxon>Phyllosticta</taxon>
    </lineage>
</organism>
<dbReference type="InterPro" id="IPR051807">
    <property type="entry name" value="Sec-metab_biosynth-assoc"/>
</dbReference>
<protein>
    <recommendedName>
        <fullName evidence="3">YCII-related domain-containing protein</fullName>
    </recommendedName>
</protein>
<accession>A0ABR1MZ03</accession>